<accession>A0A5K1JVK0</accession>
<dbReference type="AlphaFoldDB" id="A0A5K1JVK0"/>
<evidence type="ECO:0000313" key="1">
    <source>
        <dbReference type="EMBL" id="VWO96263.1"/>
    </source>
</evidence>
<protein>
    <submittedName>
        <fullName evidence="1">Phosphate:H symporter (Phosphate:H symporter, variant)</fullName>
    </submittedName>
</protein>
<sequence>MEDIHASRASTKVLASSDLLHCIINFLPLVWESEESDFLRCALVCRAFYDPAIRLLWRTLGTLLPLWHLLAPPDAPSPLAWGDSRLDYLSKVSAAQSYPVFSEVNDIHLQLLRSVVIKNGGNAVLPLLRSITWPRDAAAVLRDSSLSTLFGPTLRYATIYLEGTDNLANATSLLRLRKSSPFLEFITLTIDYDIGVDLSLARELAAFDRLREMRLPSLAEPQVLQELLARPNLVALSLFEVAGPWVGPPHGVAVHHLLELDVCSHIPSLIGLFGHTRFEVLRVARLSCVRSATHYRLTDMIPVLEAVRGAISPGSLQSLTISSGWFNSSEGKLPLRNVLAPVLSFPGIRSFDLFCPVDLLRHDDEDIDALARAWPQLERLSLYSGILIDPAVSILALHNLYTRCPGLQQLFLSRVRCPAIGVHAIPGPQLDHVPAHPLRKLFIGEIVFPPAVEEGTSEGLLRYFLDLFPCLEDRAVETRSGPLRIAITS</sequence>
<organism evidence="1">
    <name type="scientific">Ganoderma boninense</name>
    <dbReference type="NCBI Taxonomy" id="34458"/>
    <lineage>
        <taxon>Eukaryota</taxon>
        <taxon>Fungi</taxon>
        <taxon>Dikarya</taxon>
        <taxon>Basidiomycota</taxon>
        <taxon>Agaricomycotina</taxon>
        <taxon>Agaricomycetes</taxon>
        <taxon>Polyporales</taxon>
        <taxon>Polyporaceae</taxon>
        <taxon>Ganoderma</taxon>
    </lineage>
</organism>
<dbReference type="InterPro" id="IPR032675">
    <property type="entry name" value="LRR_dom_sf"/>
</dbReference>
<dbReference type="Gene3D" id="3.80.10.10">
    <property type="entry name" value="Ribonuclease Inhibitor"/>
    <property type="match status" value="1"/>
</dbReference>
<dbReference type="EMBL" id="LR725493">
    <property type="protein sequence ID" value="VWO96263.1"/>
    <property type="molecule type" value="Genomic_DNA"/>
</dbReference>
<gene>
    <name evidence="1" type="primary">J9VMW8</name>
</gene>
<proteinExistence type="predicted"/>
<name>A0A5K1JVK0_9APHY</name>
<reference evidence="1" key="1">
    <citation type="submission" date="2019-10" db="EMBL/GenBank/DDBJ databases">
        <authorList>
            <person name="Nor Muhammad N."/>
        </authorList>
    </citation>
    <scope>NUCLEOTIDE SEQUENCE</scope>
</reference>